<organism evidence="6 7">
    <name type="scientific">Thamnocephalis sphaerospora</name>
    <dbReference type="NCBI Taxonomy" id="78915"/>
    <lineage>
        <taxon>Eukaryota</taxon>
        <taxon>Fungi</taxon>
        <taxon>Fungi incertae sedis</taxon>
        <taxon>Zoopagomycota</taxon>
        <taxon>Zoopagomycotina</taxon>
        <taxon>Zoopagomycetes</taxon>
        <taxon>Zoopagales</taxon>
        <taxon>Sigmoideomycetaceae</taxon>
        <taxon>Thamnocephalis</taxon>
    </lineage>
</organism>
<keyword evidence="6" id="KW-0540">Nuclease</keyword>
<dbReference type="InterPro" id="IPR000198">
    <property type="entry name" value="RhoGAP_dom"/>
</dbReference>
<dbReference type="InterPro" id="IPR048869">
    <property type="entry name" value="OCRL-1_2_ASH"/>
</dbReference>
<evidence type="ECO:0000256" key="1">
    <source>
        <dbReference type="ARBA" id="ARBA00004146"/>
    </source>
</evidence>
<dbReference type="GO" id="GO:0031901">
    <property type="term" value="C:early endosome membrane"/>
    <property type="evidence" value="ECO:0007669"/>
    <property type="project" value="UniProtKB-SubCell"/>
</dbReference>
<feature type="non-terminal residue" evidence="6">
    <location>
        <position position="1"/>
    </location>
</feature>
<dbReference type="InterPro" id="IPR013783">
    <property type="entry name" value="Ig-like_fold"/>
</dbReference>
<sequence length="608" mass="68835">LDLSAEAYLIADNTREEEWCGAIEDALAQTKSKYAKLISRQLVGMLIVVYVKKDALNEVQEVTTTSIGCGLMGMVGNKGAVGIRLRFRDSYLCFINSHLAADAIQVQRRKQDYVEIVRRALFPNLALPANAQRPSSYSTASLTSYLPGSTQKYLGVFDNDHLIWLGDLNYRVSLPHHDVKKQLKQGSMDTLLEHDQLLQQRRVKSVFEGFEEGTITFPPTYKFDVGTNNYDTSEKQRTPSWCDRILWRSRSGAAKYIKQQRYSSHPELLSSDHKPVSAEFDVQVKTIIPEKQADVHASIIRELDKYENECMPDVKVSRLLIDFGQVRYEQSVTETIVIENIGQVTAQCRFIPKLQESNICKPWLWVNPPTTMLVPGDKATISMTLLVDAVSAPALNAGEDMLEDILILHLDNGKDFFVSVSASYIPTCFATSLERLVRLTKPVRAVDVAEMQLLPEENQLSMPREIWRIVDYLQLHAEHVPHLFMQAGNPYIMAYIRDCLDTGVEFEFDKLISEDAWPQNELSQEQAIDAGLPTSTTTVQLDLAQSVHAMAETLLRFLEALPEPVIPFDHYQRCLDAATMGKDAVLQTLETLPRIHMNVFIYLTAFLR</sequence>
<feature type="non-terminal residue" evidence="6">
    <location>
        <position position="608"/>
    </location>
</feature>
<dbReference type="STRING" id="78915.A0A4P9XYQ6"/>
<dbReference type="FunFam" id="2.60.40.10:FF:000132">
    <property type="entry name" value="Inositol polyphosphate 5-phosphatase OCRL-1 isoform b"/>
    <property type="match status" value="1"/>
</dbReference>
<dbReference type="Gene3D" id="3.60.10.10">
    <property type="entry name" value="Endonuclease/exonuclease/phosphatase"/>
    <property type="match status" value="1"/>
</dbReference>
<evidence type="ECO:0000256" key="3">
    <source>
        <dbReference type="ARBA" id="ARBA00022753"/>
    </source>
</evidence>
<dbReference type="SUPFAM" id="SSF48350">
    <property type="entry name" value="GTPase activation domain, GAP"/>
    <property type="match status" value="1"/>
</dbReference>
<dbReference type="GO" id="GO:0004527">
    <property type="term" value="F:exonuclease activity"/>
    <property type="evidence" value="ECO:0007669"/>
    <property type="project" value="UniProtKB-KW"/>
</dbReference>
<dbReference type="EMBL" id="KZ992446">
    <property type="protein sequence ID" value="RKP10570.1"/>
    <property type="molecule type" value="Genomic_DNA"/>
</dbReference>
<gene>
    <name evidence="6" type="ORF">THASP1DRAFT_2724</name>
</gene>
<keyword evidence="6" id="KW-0378">Hydrolase</keyword>
<dbReference type="PANTHER" id="PTHR11200">
    <property type="entry name" value="INOSITOL 5-PHOSPHATASE"/>
    <property type="match status" value="1"/>
</dbReference>
<dbReference type="GO" id="GO:0004439">
    <property type="term" value="F:phosphatidylinositol-4,5-bisphosphate 5-phosphatase activity"/>
    <property type="evidence" value="ECO:0007669"/>
    <property type="project" value="TreeGrafter"/>
</dbReference>
<dbReference type="Proteomes" id="UP000271241">
    <property type="component" value="Unassembled WGS sequence"/>
</dbReference>
<evidence type="ECO:0000259" key="5">
    <source>
        <dbReference type="PROSITE" id="PS50238"/>
    </source>
</evidence>
<evidence type="ECO:0000313" key="7">
    <source>
        <dbReference type="Proteomes" id="UP000271241"/>
    </source>
</evidence>
<dbReference type="Gene3D" id="1.10.555.10">
    <property type="entry name" value="Rho GTPase activation protein"/>
    <property type="match status" value="1"/>
</dbReference>
<keyword evidence="3" id="KW-0967">Endosome</keyword>
<dbReference type="SMART" id="SM00128">
    <property type="entry name" value="IPPc"/>
    <property type="match status" value="1"/>
</dbReference>
<evidence type="ECO:0000313" key="6">
    <source>
        <dbReference type="EMBL" id="RKP10570.1"/>
    </source>
</evidence>
<dbReference type="GO" id="GO:0007165">
    <property type="term" value="P:signal transduction"/>
    <property type="evidence" value="ECO:0007669"/>
    <property type="project" value="InterPro"/>
</dbReference>
<dbReference type="GO" id="GO:0004519">
    <property type="term" value="F:endonuclease activity"/>
    <property type="evidence" value="ECO:0007669"/>
    <property type="project" value="UniProtKB-KW"/>
</dbReference>
<dbReference type="InterPro" id="IPR008936">
    <property type="entry name" value="Rho_GTPase_activation_prot"/>
</dbReference>
<evidence type="ECO:0000256" key="4">
    <source>
        <dbReference type="ARBA" id="ARBA00023329"/>
    </source>
</evidence>
<keyword evidence="7" id="KW-1185">Reference proteome</keyword>
<name>A0A4P9XYQ6_9FUNG</name>
<dbReference type="Pfam" id="PF21310">
    <property type="entry name" value="OCRL-like_ASH"/>
    <property type="match status" value="1"/>
</dbReference>
<dbReference type="Gene3D" id="2.60.40.10">
    <property type="entry name" value="Immunoglobulins"/>
    <property type="match status" value="1"/>
</dbReference>
<keyword evidence="6" id="KW-0255">Endonuclease</keyword>
<accession>A0A4P9XYQ6</accession>
<keyword evidence="4" id="KW-0968">Cytoplasmic vesicle</keyword>
<dbReference type="Pfam" id="PF22669">
    <property type="entry name" value="Exo_endo_phos2"/>
    <property type="match status" value="1"/>
</dbReference>
<dbReference type="PANTHER" id="PTHR11200:SF300">
    <property type="entry name" value="TYPE II INOSITOL 1,4,5-TRISPHOSPHATE 5-PHOSPHATASE"/>
    <property type="match status" value="1"/>
</dbReference>
<proteinExistence type="predicted"/>
<dbReference type="InterPro" id="IPR000300">
    <property type="entry name" value="IPPc"/>
</dbReference>
<comment type="subcellular location">
    <subcellularLocation>
        <location evidence="2">Cytoplasmic vesicle</location>
        <location evidence="2">Phagosome membrane</location>
    </subcellularLocation>
    <subcellularLocation>
        <location evidence="1">Early endosome membrane</location>
    </subcellularLocation>
</comment>
<evidence type="ECO:0000256" key="2">
    <source>
        <dbReference type="ARBA" id="ARBA00004580"/>
    </source>
</evidence>
<keyword evidence="6" id="KW-0269">Exonuclease</keyword>
<dbReference type="AlphaFoldDB" id="A0A4P9XYQ6"/>
<reference evidence="7" key="1">
    <citation type="journal article" date="2018" name="Nat. Microbiol.">
        <title>Leveraging single-cell genomics to expand the fungal tree of life.</title>
        <authorList>
            <person name="Ahrendt S.R."/>
            <person name="Quandt C.A."/>
            <person name="Ciobanu D."/>
            <person name="Clum A."/>
            <person name="Salamov A."/>
            <person name="Andreopoulos B."/>
            <person name="Cheng J.F."/>
            <person name="Woyke T."/>
            <person name="Pelin A."/>
            <person name="Henrissat B."/>
            <person name="Reynolds N.K."/>
            <person name="Benny G.L."/>
            <person name="Smith M.E."/>
            <person name="James T.Y."/>
            <person name="Grigoriev I.V."/>
        </authorList>
    </citation>
    <scope>NUCLEOTIDE SEQUENCE [LARGE SCALE GENOMIC DNA]</scope>
    <source>
        <strain evidence="7">RSA 1356</strain>
    </source>
</reference>
<dbReference type="Pfam" id="PF00620">
    <property type="entry name" value="RhoGAP"/>
    <property type="match status" value="1"/>
</dbReference>
<feature type="domain" description="Rho-GAP" evidence="5">
    <location>
        <begin position="449"/>
        <end position="608"/>
    </location>
</feature>
<dbReference type="SUPFAM" id="SSF56219">
    <property type="entry name" value="DNase I-like"/>
    <property type="match status" value="1"/>
</dbReference>
<dbReference type="PROSITE" id="PS50238">
    <property type="entry name" value="RHOGAP"/>
    <property type="match status" value="1"/>
</dbReference>
<dbReference type="GO" id="GO:0046856">
    <property type="term" value="P:phosphatidylinositol dephosphorylation"/>
    <property type="evidence" value="ECO:0007669"/>
    <property type="project" value="InterPro"/>
</dbReference>
<dbReference type="InterPro" id="IPR046985">
    <property type="entry name" value="IP5"/>
</dbReference>
<dbReference type="OrthoDB" id="7862313at2759"/>
<protein>
    <submittedName>
        <fullName evidence="6">Endonuclease/exonuclease/phosphatase</fullName>
    </submittedName>
</protein>
<dbReference type="InterPro" id="IPR036691">
    <property type="entry name" value="Endo/exonu/phosph_ase_sf"/>
</dbReference>